<keyword evidence="3" id="KW-1185">Reference proteome</keyword>
<protein>
    <submittedName>
        <fullName evidence="2">Uncharacterized protein</fullName>
    </submittedName>
</protein>
<evidence type="ECO:0000256" key="1">
    <source>
        <dbReference type="SAM" id="MobiDB-lite"/>
    </source>
</evidence>
<sequence>MAYNYNYNFLPQCNLRRRPLNEQLLEDDEHQEALDASSDEEDVVEKDDMDFEPSSDSSSEEAVEDNNIENASLKQRFLDARERQRELYFVQQGRGGGRGRPSSILKGTNGYKWSTRVSERRSGRHFEHEERIPGPTCAAVGLMTFEDLWKVPFTDALLEIIETHTNNQIEKVCIEMIANGS</sequence>
<feature type="region of interest" description="Disordered" evidence="1">
    <location>
        <begin position="24"/>
        <end position="71"/>
    </location>
</feature>
<reference evidence="2 3" key="1">
    <citation type="submission" date="2024-05" db="EMBL/GenBank/DDBJ databases">
        <title>Genetic variation in Jamaican populations of the coffee berry borer (Hypothenemus hampei).</title>
        <authorList>
            <person name="Errbii M."/>
            <person name="Myrie A."/>
        </authorList>
    </citation>
    <scope>NUCLEOTIDE SEQUENCE [LARGE SCALE GENOMIC DNA]</scope>
    <source>
        <strain evidence="2">JA-Hopewell-2020-01-JO</strain>
        <tissue evidence="2">Whole body</tissue>
    </source>
</reference>
<name>A0ABD1E6G4_HYPHA</name>
<dbReference type="EMBL" id="JBDJPC010000013">
    <property type="protein sequence ID" value="KAL1488651.1"/>
    <property type="molecule type" value="Genomic_DNA"/>
</dbReference>
<accession>A0ABD1E6G4</accession>
<evidence type="ECO:0000313" key="3">
    <source>
        <dbReference type="Proteomes" id="UP001566132"/>
    </source>
</evidence>
<organism evidence="2 3">
    <name type="scientific">Hypothenemus hampei</name>
    <name type="common">Coffee berry borer</name>
    <dbReference type="NCBI Taxonomy" id="57062"/>
    <lineage>
        <taxon>Eukaryota</taxon>
        <taxon>Metazoa</taxon>
        <taxon>Ecdysozoa</taxon>
        <taxon>Arthropoda</taxon>
        <taxon>Hexapoda</taxon>
        <taxon>Insecta</taxon>
        <taxon>Pterygota</taxon>
        <taxon>Neoptera</taxon>
        <taxon>Endopterygota</taxon>
        <taxon>Coleoptera</taxon>
        <taxon>Polyphaga</taxon>
        <taxon>Cucujiformia</taxon>
        <taxon>Curculionidae</taxon>
        <taxon>Scolytinae</taxon>
        <taxon>Hypothenemus</taxon>
    </lineage>
</organism>
<proteinExistence type="predicted"/>
<gene>
    <name evidence="2" type="ORF">ABEB36_014451</name>
</gene>
<comment type="caution">
    <text evidence="2">The sequence shown here is derived from an EMBL/GenBank/DDBJ whole genome shotgun (WGS) entry which is preliminary data.</text>
</comment>
<dbReference type="Proteomes" id="UP001566132">
    <property type="component" value="Unassembled WGS sequence"/>
</dbReference>
<evidence type="ECO:0000313" key="2">
    <source>
        <dbReference type="EMBL" id="KAL1488651.1"/>
    </source>
</evidence>
<feature type="compositionally biased region" description="Acidic residues" evidence="1">
    <location>
        <begin position="37"/>
        <end position="67"/>
    </location>
</feature>
<dbReference type="AlphaFoldDB" id="A0ABD1E6G4"/>